<dbReference type="GO" id="GO:0051880">
    <property type="term" value="F:G-quadruplex DNA binding"/>
    <property type="evidence" value="ECO:0007669"/>
    <property type="project" value="TreeGrafter"/>
</dbReference>
<dbReference type="GO" id="GO:0070192">
    <property type="term" value="P:chromosome organization involved in meiotic cell cycle"/>
    <property type="evidence" value="ECO:0007669"/>
    <property type="project" value="TreeGrafter"/>
</dbReference>
<dbReference type="Pfam" id="PF13476">
    <property type="entry name" value="AAA_23"/>
    <property type="match status" value="1"/>
</dbReference>
<keyword evidence="7" id="KW-0227">DNA damage</keyword>
<keyword evidence="10 14" id="KW-0175">Coiled coil</keyword>
<feature type="coiled-coil region" evidence="14">
    <location>
        <begin position="973"/>
        <end position="1070"/>
    </location>
</feature>
<comment type="cofactor">
    <cofactor evidence="1">
        <name>Zn(2+)</name>
        <dbReference type="ChEBI" id="CHEBI:29105"/>
    </cofactor>
</comment>
<gene>
    <name evidence="17" type="ORF">FH972_025480</name>
</gene>
<feature type="compositionally biased region" description="Basic and acidic residues" evidence="15">
    <location>
        <begin position="824"/>
        <end position="837"/>
    </location>
</feature>
<evidence type="ECO:0000259" key="16">
    <source>
        <dbReference type="Pfam" id="PF13476"/>
    </source>
</evidence>
<evidence type="ECO:0000256" key="9">
    <source>
        <dbReference type="ARBA" id="ARBA00022833"/>
    </source>
</evidence>
<feature type="region of interest" description="Disordered" evidence="15">
    <location>
        <begin position="809"/>
        <end position="839"/>
    </location>
</feature>
<evidence type="ECO:0000256" key="11">
    <source>
        <dbReference type="ARBA" id="ARBA00023204"/>
    </source>
</evidence>
<proteinExistence type="inferred from homology"/>
<evidence type="ECO:0000256" key="2">
    <source>
        <dbReference type="ARBA" id="ARBA00004123"/>
    </source>
</evidence>
<evidence type="ECO:0000256" key="6">
    <source>
        <dbReference type="ARBA" id="ARBA00022723"/>
    </source>
</evidence>
<comment type="catalytic activity">
    <reaction evidence="13">
        <text>ATP + H2O = ADP + phosphate + H(+)</text>
        <dbReference type="Rhea" id="RHEA:13065"/>
        <dbReference type="ChEBI" id="CHEBI:15377"/>
        <dbReference type="ChEBI" id="CHEBI:15378"/>
        <dbReference type="ChEBI" id="CHEBI:30616"/>
        <dbReference type="ChEBI" id="CHEBI:43474"/>
        <dbReference type="ChEBI" id="CHEBI:456216"/>
    </reaction>
</comment>
<dbReference type="GO" id="GO:0003691">
    <property type="term" value="F:double-stranded telomeric DNA binding"/>
    <property type="evidence" value="ECO:0007669"/>
    <property type="project" value="TreeGrafter"/>
</dbReference>
<evidence type="ECO:0000256" key="7">
    <source>
        <dbReference type="ARBA" id="ARBA00022763"/>
    </source>
</evidence>
<dbReference type="GO" id="GO:0000722">
    <property type="term" value="P:telomere maintenance via recombination"/>
    <property type="evidence" value="ECO:0007669"/>
    <property type="project" value="TreeGrafter"/>
</dbReference>
<dbReference type="GO" id="GO:0046872">
    <property type="term" value="F:metal ion binding"/>
    <property type="evidence" value="ECO:0007669"/>
    <property type="project" value="UniProtKB-KW"/>
</dbReference>
<feature type="coiled-coil region" evidence="14">
    <location>
        <begin position="394"/>
        <end position="446"/>
    </location>
</feature>
<organism evidence="17 18">
    <name type="scientific">Carpinus fangiana</name>
    <dbReference type="NCBI Taxonomy" id="176857"/>
    <lineage>
        <taxon>Eukaryota</taxon>
        <taxon>Viridiplantae</taxon>
        <taxon>Streptophyta</taxon>
        <taxon>Embryophyta</taxon>
        <taxon>Tracheophyta</taxon>
        <taxon>Spermatophyta</taxon>
        <taxon>Magnoliopsida</taxon>
        <taxon>eudicotyledons</taxon>
        <taxon>Gunneridae</taxon>
        <taxon>Pentapetalae</taxon>
        <taxon>rosids</taxon>
        <taxon>fabids</taxon>
        <taxon>Fagales</taxon>
        <taxon>Betulaceae</taxon>
        <taxon>Carpinus</taxon>
    </lineage>
</organism>
<dbReference type="InterPro" id="IPR027417">
    <property type="entry name" value="P-loop_NTPase"/>
</dbReference>
<sequence length="1305" mass="149216">MSKIDKLSILGVRSFDNQRSETIQFFTPLTLIVGYNGSGKTTIIECLKYATTGDLPPNSKGGAFIHDPKLCGEREVLAQVKLSFKGTNGAKMVSTRNLQLTVKKTARSQKTLEGSLLMIKDGERLAVSSRVAELDQLMPQYLGVSKAILDNVIFCHQDESLWPLSEPSVLKKKFDEIFEAMKYTKAIENIKVLRKKQNEELGKMKIIEQHAKEDKDKGDRAEKKSRELADQIEDLRAQTHELSDSIKTATQKSEDAWNAASKFEMIIAQLQGKRSEAQYKQANVDELKQSIKRIMHETDDELQTMLDQHDEQVRSVEGDMKTQENHYHELTTAIGQARDQLGLKQSEHGRFEGAKERYGQQLEHRTKLVKDTAGRHSIRGFDGDLDGEKVQDFMERITKMARDQNAAFERARRESQQELRQAQLALNALNDRKTALNQNRENSKGQILANDRKLVEQQASLDQIDFDEGMRARLQASAEDLEARFKQASTEFQSANWDKQIRDTEVELQALKSRAMLLKDELFQVHQRAEGSAQVDVLKKQLKEAQGSLDTMKGAHRDRLNKHLGQAWEEGDLEAVYQRTVDEQNKTVKDAELRRETANTEYKEVEFKMSSANKDLDRKQQELKAASKTILDLIDGEDPAEYPDVVRDVQLSRDTARSDMEGFANLRTYYEQCQKFMADRDCCKLCERSFRTDKERGTFNEKLRKFLSKNDQKDLEQETKEREEELVQLNAISSTYETWKRLSSAEINNVEQEISRLKPRRDALLEQVEDQDAMIGELYSVKREIESLSKTVQTVLKYQSDVSRSEKSLQEIAAKQSQSQQGKSLDDIKTESDEVDSRMNTVQGSLAKLTTDRERSRAALTDLQLELRDVKTKLDKADYQLKEKNALGAALEELSGSSKSQRDTIKAIEKELQELAPQISQAGAKCDDIAARGDEKERDLQGAAKALDSSVSELRLAEREINAFLDAGGPQQVSRSKRDMDNLSNEIQRLEADKTKLTRTINALKEKMTNQEGVRDGIWQNLKYRRDQRALTQLKHEISELESNNVETDRDHHQAEADRWQTERNRLAAEQASLMGQMKSKDDLLAQLLNDWNTDYKDAAYKYKEAHIKVEATRAAVEDLGRYGGALDKAIMKYHGLKMEAINRIIEELWKRTYQGTDVDTILIRSDSENLKGNKSYNYRVCMVKQDVEMDMRGRCSAGQKVLASIIIRLALAECFGVDCGLIALDEPTTNLDRDNIQALAQSLHDIIRQRRAQSNFQLIVITHDEDFLKAMQCQDFCDEYYRVSRDERQKSAIDKQSILEVLRD</sequence>
<comment type="subcellular location">
    <subcellularLocation>
        <location evidence="3">Chromosome</location>
    </subcellularLocation>
    <subcellularLocation>
        <location evidence="2">Nucleus</location>
    </subcellularLocation>
</comment>
<dbReference type="Pfam" id="PF13558">
    <property type="entry name" value="SbcC_Walker_B"/>
    <property type="match status" value="1"/>
</dbReference>
<comment type="caution">
    <text evidence="17">The sequence shown here is derived from an EMBL/GenBank/DDBJ whole genome shotgun (WGS) entry which is preliminary data.</text>
</comment>
<dbReference type="GO" id="GO:0030870">
    <property type="term" value="C:Mre11 complex"/>
    <property type="evidence" value="ECO:0007669"/>
    <property type="project" value="InterPro"/>
</dbReference>
<reference evidence="17 18" key="1">
    <citation type="submission" date="2019-06" db="EMBL/GenBank/DDBJ databases">
        <title>A chromosomal-level reference genome of Carpinus fangiana (Coryloideae, Betulaceae).</title>
        <authorList>
            <person name="Yang X."/>
            <person name="Wang Z."/>
            <person name="Zhang L."/>
            <person name="Hao G."/>
            <person name="Liu J."/>
            <person name="Yang Y."/>
        </authorList>
    </citation>
    <scope>NUCLEOTIDE SEQUENCE [LARGE SCALE GENOMIC DNA]</scope>
    <source>
        <strain evidence="17">Cfa_2016G</strain>
        <tissue evidence="17">Leaf</tissue>
    </source>
</reference>
<dbReference type="GO" id="GO:0006302">
    <property type="term" value="P:double-strand break repair"/>
    <property type="evidence" value="ECO:0007669"/>
    <property type="project" value="InterPro"/>
</dbReference>
<evidence type="ECO:0000313" key="17">
    <source>
        <dbReference type="EMBL" id="KAB8527829.1"/>
    </source>
</evidence>
<evidence type="ECO:0000256" key="8">
    <source>
        <dbReference type="ARBA" id="ARBA00022801"/>
    </source>
</evidence>
<dbReference type="InterPro" id="IPR004584">
    <property type="entry name" value="Rad50_eukaryotes"/>
</dbReference>
<dbReference type="NCBIfam" id="TIGR00606">
    <property type="entry name" value="rad50"/>
    <property type="match status" value="1"/>
</dbReference>
<feature type="coiled-coil region" evidence="14">
    <location>
        <begin position="846"/>
        <end position="911"/>
    </location>
</feature>
<protein>
    <recommendedName>
        <fullName evidence="16">Rad50/SbcC-type AAA domain-containing protein</fullName>
    </recommendedName>
</protein>
<evidence type="ECO:0000256" key="13">
    <source>
        <dbReference type="ARBA" id="ARBA00049360"/>
    </source>
</evidence>
<evidence type="ECO:0000256" key="15">
    <source>
        <dbReference type="SAM" id="MobiDB-lite"/>
    </source>
</evidence>
<evidence type="ECO:0000256" key="14">
    <source>
        <dbReference type="SAM" id="Coils"/>
    </source>
</evidence>
<dbReference type="GO" id="GO:0000794">
    <property type="term" value="C:condensed nuclear chromosome"/>
    <property type="evidence" value="ECO:0007669"/>
    <property type="project" value="TreeGrafter"/>
</dbReference>
<keyword evidence="9" id="KW-0862">Zinc</keyword>
<keyword evidence="5" id="KW-0158">Chromosome</keyword>
<feature type="coiled-coil region" evidence="14">
    <location>
        <begin position="471"/>
        <end position="555"/>
    </location>
</feature>
<keyword evidence="8" id="KW-0378">Hydrolase</keyword>
<evidence type="ECO:0000256" key="10">
    <source>
        <dbReference type="ARBA" id="ARBA00023054"/>
    </source>
</evidence>
<dbReference type="Gene3D" id="3.40.50.300">
    <property type="entry name" value="P-loop containing nucleotide triphosphate hydrolases"/>
    <property type="match status" value="2"/>
</dbReference>
<dbReference type="Proteomes" id="UP000327013">
    <property type="component" value="Unassembled WGS sequence"/>
</dbReference>
<accession>A0A5N6L160</accession>
<evidence type="ECO:0000256" key="12">
    <source>
        <dbReference type="ARBA" id="ARBA00023242"/>
    </source>
</evidence>
<evidence type="ECO:0000256" key="5">
    <source>
        <dbReference type="ARBA" id="ARBA00022454"/>
    </source>
</evidence>
<feature type="domain" description="Rad50/SbcC-type AAA" evidence="16">
    <location>
        <begin position="6"/>
        <end position="236"/>
    </location>
</feature>
<name>A0A5N6L160_9ROSI</name>
<evidence type="ECO:0000256" key="1">
    <source>
        <dbReference type="ARBA" id="ARBA00001947"/>
    </source>
</evidence>
<dbReference type="EMBL" id="VIBQ01000056">
    <property type="protein sequence ID" value="KAB8527829.1"/>
    <property type="molecule type" value="Genomic_DNA"/>
</dbReference>
<feature type="coiled-coil region" evidence="14">
    <location>
        <begin position="218"/>
        <end position="252"/>
    </location>
</feature>
<evidence type="ECO:0000313" key="18">
    <source>
        <dbReference type="Proteomes" id="UP000327013"/>
    </source>
</evidence>
<dbReference type="SUPFAM" id="SSF52540">
    <property type="entry name" value="P-loop containing nucleoside triphosphate hydrolases"/>
    <property type="match status" value="2"/>
</dbReference>
<feature type="coiled-coil region" evidence="14">
    <location>
        <begin position="581"/>
        <end position="629"/>
    </location>
</feature>
<dbReference type="FunFam" id="3.40.50.300:FF:001195">
    <property type="entry name" value="DNA repair protein rad50"/>
    <property type="match status" value="1"/>
</dbReference>
<dbReference type="GO" id="GO:0007004">
    <property type="term" value="P:telomere maintenance via telomerase"/>
    <property type="evidence" value="ECO:0007669"/>
    <property type="project" value="TreeGrafter"/>
</dbReference>
<dbReference type="InterPro" id="IPR038729">
    <property type="entry name" value="Rad50/SbcC_AAA"/>
</dbReference>
<keyword evidence="18" id="KW-1185">Reference proteome</keyword>
<keyword evidence="6" id="KW-0479">Metal-binding</keyword>
<keyword evidence="11" id="KW-0234">DNA repair</keyword>
<dbReference type="GO" id="GO:0016887">
    <property type="term" value="F:ATP hydrolysis activity"/>
    <property type="evidence" value="ECO:0007669"/>
    <property type="project" value="InterPro"/>
</dbReference>
<dbReference type="FunFam" id="3.40.50.300:FF:000947">
    <property type="entry name" value="DNA repair protein RAD50"/>
    <property type="match status" value="1"/>
</dbReference>
<evidence type="ECO:0000256" key="4">
    <source>
        <dbReference type="ARBA" id="ARBA00009439"/>
    </source>
</evidence>
<dbReference type="OrthoDB" id="18797at2759"/>
<evidence type="ECO:0000256" key="3">
    <source>
        <dbReference type="ARBA" id="ARBA00004286"/>
    </source>
</evidence>
<dbReference type="PANTHER" id="PTHR18867">
    <property type="entry name" value="RAD50"/>
    <property type="match status" value="1"/>
</dbReference>
<dbReference type="Gene3D" id="1.10.287.1490">
    <property type="match status" value="1"/>
</dbReference>
<dbReference type="GO" id="GO:0043047">
    <property type="term" value="F:single-stranded telomeric DNA binding"/>
    <property type="evidence" value="ECO:0007669"/>
    <property type="project" value="TreeGrafter"/>
</dbReference>
<dbReference type="PANTHER" id="PTHR18867:SF12">
    <property type="entry name" value="DNA REPAIR PROTEIN RAD50"/>
    <property type="match status" value="1"/>
</dbReference>
<comment type="similarity">
    <text evidence="4">Belongs to the SMC family. RAD50 subfamily.</text>
</comment>
<keyword evidence="12" id="KW-0539">Nucleus</keyword>